<name>A0A0C9X2T2_9AGAR</name>
<accession>A0A0C9X2T2</accession>
<dbReference type="HOGENOM" id="CLU_2850069_0_0_1"/>
<proteinExistence type="predicted"/>
<keyword evidence="2" id="KW-1185">Reference proteome</keyword>
<dbReference type="EMBL" id="KN838953">
    <property type="protein sequence ID" value="KIJ91951.1"/>
    <property type="molecule type" value="Genomic_DNA"/>
</dbReference>
<reference evidence="2" key="2">
    <citation type="submission" date="2015-01" db="EMBL/GenBank/DDBJ databases">
        <title>Evolutionary Origins and Diversification of the Mycorrhizal Mutualists.</title>
        <authorList>
            <consortium name="DOE Joint Genome Institute"/>
            <consortium name="Mycorrhizal Genomics Consortium"/>
            <person name="Kohler A."/>
            <person name="Kuo A."/>
            <person name="Nagy L.G."/>
            <person name="Floudas D."/>
            <person name="Copeland A."/>
            <person name="Barry K.W."/>
            <person name="Cichocki N."/>
            <person name="Veneault-Fourrey C."/>
            <person name="LaButti K."/>
            <person name="Lindquist E.A."/>
            <person name="Lipzen A."/>
            <person name="Lundell T."/>
            <person name="Morin E."/>
            <person name="Murat C."/>
            <person name="Riley R."/>
            <person name="Ohm R."/>
            <person name="Sun H."/>
            <person name="Tunlid A."/>
            <person name="Henrissat B."/>
            <person name="Grigoriev I.V."/>
            <person name="Hibbett D.S."/>
            <person name="Martin F."/>
        </authorList>
    </citation>
    <scope>NUCLEOTIDE SEQUENCE [LARGE SCALE GENOMIC DNA]</scope>
    <source>
        <strain evidence="2">LaAM-08-1</strain>
    </source>
</reference>
<evidence type="ECO:0000313" key="2">
    <source>
        <dbReference type="Proteomes" id="UP000054477"/>
    </source>
</evidence>
<dbReference type="Proteomes" id="UP000054477">
    <property type="component" value="Unassembled WGS sequence"/>
</dbReference>
<protein>
    <submittedName>
        <fullName evidence="1">Unplaced genomic scaffold K443scaffold_418, whole genome shotgun sequence</fullName>
    </submittedName>
</protein>
<gene>
    <name evidence="1" type="ORF">K443DRAFT_685564</name>
</gene>
<organism evidence="1 2">
    <name type="scientific">Laccaria amethystina LaAM-08-1</name>
    <dbReference type="NCBI Taxonomy" id="1095629"/>
    <lineage>
        <taxon>Eukaryota</taxon>
        <taxon>Fungi</taxon>
        <taxon>Dikarya</taxon>
        <taxon>Basidiomycota</taxon>
        <taxon>Agaricomycotina</taxon>
        <taxon>Agaricomycetes</taxon>
        <taxon>Agaricomycetidae</taxon>
        <taxon>Agaricales</taxon>
        <taxon>Agaricineae</taxon>
        <taxon>Hydnangiaceae</taxon>
        <taxon>Laccaria</taxon>
    </lineage>
</organism>
<sequence>MDSCLHVILTFPLPSLYSPCLFLSHPSIRSRPINLPPRHTSLLKNPLLDSPVSHMVIDQGEILRV</sequence>
<evidence type="ECO:0000313" key="1">
    <source>
        <dbReference type="EMBL" id="KIJ91951.1"/>
    </source>
</evidence>
<dbReference type="AlphaFoldDB" id="A0A0C9X2T2"/>
<reference evidence="1 2" key="1">
    <citation type="submission" date="2014-04" db="EMBL/GenBank/DDBJ databases">
        <authorList>
            <consortium name="DOE Joint Genome Institute"/>
            <person name="Kuo A."/>
            <person name="Kohler A."/>
            <person name="Nagy L.G."/>
            <person name="Floudas D."/>
            <person name="Copeland A."/>
            <person name="Barry K.W."/>
            <person name="Cichocki N."/>
            <person name="Veneault-Fourrey C."/>
            <person name="LaButti K."/>
            <person name="Lindquist E.A."/>
            <person name="Lipzen A."/>
            <person name="Lundell T."/>
            <person name="Morin E."/>
            <person name="Murat C."/>
            <person name="Sun H."/>
            <person name="Tunlid A."/>
            <person name="Henrissat B."/>
            <person name="Grigoriev I.V."/>
            <person name="Hibbett D.S."/>
            <person name="Martin F."/>
            <person name="Nordberg H.P."/>
            <person name="Cantor M.N."/>
            <person name="Hua S.X."/>
        </authorList>
    </citation>
    <scope>NUCLEOTIDE SEQUENCE [LARGE SCALE GENOMIC DNA]</scope>
    <source>
        <strain evidence="1 2">LaAM-08-1</strain>
    </source>
</reference>